<accession>A0ABW0LKC6</accession>
<proteinExistence type="predicted"/>
<reference evidence="3" key="1">
    <citation type="journal article" date="2019" name="Int. J. Syst. Evol. Microbiol.">
        <title>The Global Catalogue of Microorganisms (GCM) 10K type strain sequencing project: providing services to taxonomists for standard genome sequencing and annotation.</title>
        <authorList>
            <consortium name="The Broad Institute Genomics Platform"/>
            <consortium name="The Broad Institute Genome Sequencing Center for Infectious Disease"/>
            <person name="Wu L."/>
            <person name="Ma J."/>
        </authorList>
    </citation>
    <scope>NUCLEOTIDE SEQUENCE [LARGE SCALE GENOMIC DNA]</scope>
    <source>
        <strain evidence="3">CGMCC 1.12237</strain>
    </source>
</reference>
<evidence type="ECO:0000313" key="3">
    <source>
        <dbReference type="Proteomes" id="UP001596147"/>
    </source>
</evidence>
<comment type="caution">
    <text evidence="2">The sequence shown here is derived from an EMBL/GenBank/DDBJ whole genome shotgun (WGS) entry which is preliminary data.</text>
</comment>
<dbReference type="InterPro" id="IPR024984">
    <property type="entry name" value="DUF3888"/>
</dbReference>
<keyword evidence="1" id="KW-0732">Signal</keyword>
<dbReference type="Proteomes" id="UP001596147">
    <property type="component" value="Unassembled WGS sequence"/>
</dbReference>
<dbReference type="EMBL" id="JBHSMC010000013">
    <property type="protein sequence ID" value="MFC5465008.1"/>
    <property type="molecule type" value="Genomic_DNA"/>
</dbReference>
<name>A0ABW0LKC6_9BACI</name>
<feature type="signal peptide" evidence="1">
    <location>
        <begin position="1"/>
        <end position="21"/>
    </location>
</feature>
<gene>
    <name evidence="2" type="ORF">ACFPM4_09605</name>
</gene>
<dbReference type="Pfam" id="PF13027">
    <property type="entry name" value="DUF3888"/>
    <property type="match status" value="1"/>
</dbReference>
<organism evidence="2 3">
    <name type="scientific">Lederbergia graminis</name>
    <dbReference type="NCBI Taxonomy" id="735518"/>
    <lineage>
        <taxon>Bacteria</taxon>
        <taxon>Bacillati</taxon>
        <taxon>Bacillota</taxon>
        <taxon>Bacilli</taxon>
        <taxon>Bacillales</taxon>
        <taxon>Bacillaceae</taxon>
        <taxon>Lederbergia</taxon>
    </lineage>
</organism>
<keyword evidence="3" id="KW-1185">Reference proteome</keyword>
<dbReference type="RefSeq" id="WP_382350726.1">
    <property type="nucleotide sequence ID" value="NZ_JBHSMC010000013.1"/>
</dbReference>
<evidence type="ECO:0000313" key="2">
    <source>
        <dbReference type="EMBL" id="MFC5465008.1"/>
    </source>
</evidence>
<protein>
    <submittedName>
        <fullName evidence="2">DUF3888 domain-containing protein</fullName>
    </submittedName>
</protein>
<evidence type="ECO:0000256" key="1">
    <source>
        <dbReference type="SAM" id="SignalP"/>
    </source>
</evidence>
<sequence length="135" mass="15101">MKKLICLVVFSLFLSTNIVSANAKIPSKFDNLILGLMDEPISDAVIDYYKDDTARFQYHWSKNHDVVEVDQSEKGNNLKAMFVVKIHIQAENNNNTLGVDTLTFGVTPGATGKNNKETKIKLLSYDHSNPIGNKE</sequence>
<feature type="chain" id="PRO_5047343125" evidence="1">
    <location>
        <begin position="22"/>
        <end position="135"/>
    </location>
</feature>